<dbReference type="InterPro" id="IPR002347">
    <property type="entry name" value="SDR_fam"/>
</dbReference>
<dbReference type="PRINTS" id="PR00081">
    <property type="entry name" value="GDHRDH"/>
</dbReference>
<dbReference type="Gene3D" id="3.40.50.720">
    <property type="entry name" value="NAD(P)-binding Rossmann-like Domain"/>
    <property type="match status" value="1"/>
</dbReference>
<accession>A0A504YAL0</accession>
<dbReference type="Proteomes" id="UP000316759">
    <property type="component" value="Unassembled WGS sequence"/>
</dbReference>
<keyword evidence="1" id="KW-0560">Oxidoreductase</keyword>
<organism evidence="2 3">
    <name type="scientific">Fasciola gigantica</name>
    <name type="common">Giant liver fluke</name>
    <dbReference type="NCBI Taxonomy" id="46835"/>
    <lineage>
        <taxon>Eukaryota</taxon>
        <taxon>Metazoa</taxon>
        <taxon>Spiralia</taxon>
        <taxon>Lophotrochozoa</taxon>
        <taxon>Platyhelminthes</taxon>
        <taxon>Trematoda</taxon>
        <taxon>Digenea</taxon>
        <taxon>Plagiorchiida</taxon>
        <taxon>Echinostomata</taxon>
        <taxon>Echinostomatoidea</taxon>
        <taxon>Fasciolidae</taxon>
        <taxon>Fasciola</taxon>
    </lineage>
</organism>
<evidence type="ECO:0000313" key="2">
    <source>
        <dbReference type="EMBL" id="TPP58023.1"/>
    </source>
</evidence>
<comment type="caution">
    <text evidence="2">The sequence shown here is derived from an EMBL/GenBank/DDBJ whole genome shotgun (WGS) entry which is preliminary data.</text>
</comment>
<dbReference type="SUPFAM" id="SSF51735">
    <property type="entry name" value="NAD(P)-binding Rossmann-fold domains"/>
    <property type="match status" value="1"/>
</dbReference>
<dbReference type="PANTHER" id="PTHR43157">
    <property type="entry name" value="PHOSPHATIDYLINOSITOL-GLYCAN BIOSYNTHESIS CLASS F PROTEIN-RELATED"/>
    <property type="match status" value="1"/>
</dbReference>
<dbReference type="EMBL" id="SUNJ01012478">
    <property type="protein sequence ID" value="TPP58023.1"/>
    <property type="molecule type" value="Genomic_DNA"/>
</dbReference>
<dbReference type="AlphaFoldDB" id="A0A504YAL0"/>
<dbReference type="PANTHER" id="PTHR43157:SF31">
    <property type="entry name" value="PHOSPHATIDYLINOSITOL-GLYCAN BIOSYNTHESIS CLASS F PROTEIN"/>
    <property type="match status" value="1"/>
</dbReference>
<evidence type="ECO:0008006" key="4">
    <source>
        <dbReference type="Google" id="ProtNLM"/>
    </source>
</evidence>
<gene>
    <name evidence="2" type="ORF">FGIG_02282</name>
</gene>
<dbReference type="Pfam" id="PF00106">
    <property type="entry name" value="adh_short"/>
    <property type="match status" value="1"/>
</dbReference>
<proteinExistence type="predicted"/>
<evidence type="ECO:0000313" key="3">
    <source>
        <dbReference type="Proteomes" id="UP000316759"/>
    </source>
</evidence>
<evidence type="ECO:0000256" key="1">
    <source>
        <dbReference type="ARBA" id="ARBA00023002"/>
    </source>
</evidence>
<protein>
    <recommendedName>
        <fullName evidence="4">Retinol dehydrogenase 11</fullName>
    </recommendedName>
</protein>
<dbReference type="InterPro" id="IPR036291">
    <property type="entry name" value="NAD(P)-bd_dom_sf"/>
</dbReference>
<dbReference type="OrthoDB" id="191139at2759"/>
<name>A0A504YAL0_FASGI</name>
<keyword evidence="3" id="KW-1185">Reference proteome</keyword>
<dbReference type="GO" id="GO:0016491">
    <property type="term" value="F:oxidoreductase activity"/>
    <property type="evidence" value="ECO:0007669"/>
    <property type="project" value="UniProtKB-KW"/>
</dbReference>
<sequence length="337" mass="37814">MGLRSLWLGFCGSSMCSLPGRLDGRVAVVTGANTGMGLSLTAELAMRGARVIMACRKMENFQTALDYLLSEYGENSKHLGSLLDSQLTPIRPEQLQFEQLRLCTFEDVKRCANSLATKESTVHFLVNNAGVLLTSTSADDELTQDGFNRHFQINCLSPVLLTLYLLPMFSRDNMSRIVFTSSVLRHLATIKQEDVFHTKTGLLGGRTYSHSKLLITAFANRLAKHLKTQNIRVVSVDPGIVRTNLVREPGFVWNFVWNYLFWPLRKEVHLGVQCVLHTVLDPDLISGAEYCNCVVVECSQQMKDEKILDAVWDQTLRILTPFLTPVIATKVEKLFPC</sequence>
<reference evidence="2 3" key="1">
    <citation type="submission" date="2019-04" db="EMBL/GenBank/DDBJ databases">
        <title>Annotation for the trematode Fasciola gigantica.</title>
        <authorList>
            <person name="Choi Y.-J."/>
        </authorList>
    </citation>
    <scope>NUCLEOTIDE SEQUENCE [LARGE SCALE GENOMIC DNA]</scope>
    <source>
        <strain evidence="2">Uganda_cow_1</strain>
    </source>
</reference>
<dbReference type="STRING" id="46835.A0A504YAL0"/>